<evidence type="ECO:0000313" key="2">
    <source>
        <dbReference type="Proteomes" id="UP000054018"/>
    </source>
</evidence>
<organism evidence="1 2">
    <name type="scientific">Pisolithus microcarpus 441</name>
    <dbReference type="NCBI Taxonomy" id="765257"/>
    <lineage>
        <taxon>Eukaryota</taxon>
        <taxon>Fungi</taxon>
        <taxon>Dikarya</taxon>
        <taxon>Basidiomycota</taxon>
        <taxon>Agaricomycotina</taxon>
        <taxon>Agaricomycetes</taxon>
        <taxon>Agaricomycetidae</taxon>
        <taxon>Boletales</taxon>
        <taxon>Sclerodermatineae</taxon>
        <taxon>Pisolithaceae</taxon>
        <taxon>Pisolithus</taxon>
    </lineage>
</organism>
<dbReference type="AlphaFoldDB" id="A0A0C9XVY2"/>
<reference evidence="1 2" key="1">
    <citation type="submission" date="2014-04" db="EMBL/GenBank/DDBJ databases">
        <authorList>
            <consortium name="DOE Joint Genome Institute"/>
            <person name="Kuo A."/>
            <person name="Kohler A."/>
            <person name="Costa M.D."/>
            <person name="Nagy L.G."/>
            <person name="Floudas D."/>
            <person name="Copeland A."/>
            <person name="Barry K.W."/>
            <person name="Cichocki N."/>
            <person name="Veneault-Fourrey C."/>
            <person name="LaButti K."/>
            <person name="Lindquist E.A."/>
            <person name="Lipzen A."/>
            <person name="Lundell T."/>
            <person name="Morin E."/>
            <person name="Murat C."/>
            <person name="Sun H."/>
            <person name="Tunlid A."/>
            <person name="Henrissat B."/>
            <person name="Grigoriev I.V."/>
            <person name="Hibbett D.S."/>
            <person name="Martin F."/>
            <person name="Nordberg H.P."/>
            <person name="Cantor M.N."/>
            <person name="Hua S.X."/>
        </authorList>
    </citation>
    <scope>NUCLEOTIDE SEQUENCE [LARGE SCALE GENOMIC DNA]</scope>
    <source>
        <strain evidence="1 2">441</strain>
    </source>
</reference>
<proteinExistence type="predicted"/>
<evidence type="ECO:0000313" key="1">
    <source>
        <dbReference type="EMBL" id="KIK16565.1"/>
    </source>
</evidence>
<dbReference type="STRING" id="765257.A0A0C9XVY2"/>
<sequence length="278" mass="31894">MSAIRKFNHYCTLLEDLYDPSYAIPLPTPLPTKLVELRNDQTLLEDVWITRSHGEIPLWLEDYDVREGIRALLKQERCHKEQLHLGIEADNLCRWFGHELCVVELALWQPQHKSVVVADTTNNLFLLDSIYYLILKQCHEAIHVLQDRWPSLFVSAAHYAGEAHAATDLAASLSRSPSVQSLQWLTPMVCELPSNSHMEVDSPETTTDAEPEDLGQITLRDHLLENVSNEVEDFSNKDEDEEPMMISLDWQIPRVRIPIFAQIFTYGTSLVTSGRLDY</sequence>
<dbReference type="EMBL" id="KN833853">
    <property type="protein sequence ID" value="KIK16565.1"/>
    <property type="molecule type" value="Genomic_DNA"/>
</dbReference>
<dbReference type="Proteomes" id="UP000054018">
    <property type="component" value="Unassembled WGS sequence"/>
</dbReference>
<keyword evidence="2" id="KW-1185">Reference proteome</keyword>
<accession>A0A0C9XVY2</accession>
<protein>
    <submittedName>
        <fullName evidence="1">Uncharacterized protein</fullName>
    </submittedName>
</protein>
<gene>
    <name evidence="1" type="ORF">PISMIDRAFT_15734</name>
</gene>
<name>A0A0C9XVY2_9AGAM</name>
<reference evidence="2" key="2">
    <citation type="submission" date="2015-01" db="EMBL/GenBank/DDBJ databases">
        <title>Evolutionary Origins and Diversification of the Mycorrhizal Mutualists.</title>
        <authorList>
            <consortium name="DOE Joint Genome Institute"/>
            <consortium name="Mycorrhizal Genomics Consortium"/>
            <person name="Kohler A."/>
            <person name="Kuo A."/>
            <person name="Nagy L.G."/>
            <person name="Floudas D."/>
            <person name="Copeland A."/>
            <person name="Barry K.W."/>
            <person name="Cichocki N."/>
            <person name="Veneault-Fourrey C."/>
            <person name="LaButti K."/>
            <person name="Lindquist E.A."/>
            <person name="Lipzen A."/>
            <person name="Lundell T."/>
            <person name="Morin E."/>
            <person name="Murat C."/>
            <person name="Riley R."/>
            <person name="Ohm R."/>
            <person name="Sun H."/>
            <person name="Tunlid A."/>
            <person name="Henrissat B."/>
            <person name="Grigoriev I.V."/>
            <person name="Hibbett D.S."/>
            <person name="Martin F."/>
        </authorList>
    </citation>
    <scope>NUCLEOTIDE SEQUENCE [LARGE SCALE GENOMIC DNA]</scope>
    <source>
        <strain evidence="2">441</strain>
    </source>
</reference>
<dbReference type="OrthoDB" id="2683658at2759"/>
<dbReference type="HOGENOM" id="CLU_041329_2_0_1"/>